<sequence length="114" mass="12223">MLTGIKDIDKACRRLLECGPEIVALKLGEEGSCIYTREEKLKVPSFPVNEIDPTGAGDCFDAAFIAGLLKGWPIKRVAKFANAVGALAVAKRGPMEGAPYLREVEEMVSLGQAT</sequence>
<protein>
    <recommendedName>
        <fullName evidence="3">Carbohydrate kinase PfkB domain-containing protein</fullName>
    </recommendedName>
</protein>
<reference evidence="4" key="1">
    <citation type="journal article" date="2014" name="Front. Microbiol.">
        <title>High frequency of phylogenetically diverse reductive dehalogenase-homologous genes in deep subseafloor sedimentary metagenomes.</title>
        <authorList>
            <person name="Kawai M."/>
            <person name="Futagami T."/>
            <person name="Toyoda A."/>
            <person name="Takaki Y."/>
            <person name="Nishi S."/>
            <person name="Hori S."/>
            <person name="Arai W."/>
            <person name="Tsubouchi T."/>
            <person name="Morono Y."/>
            <person name="Uchiyama I."/>
            <person name="Ito T."/>
            <person name="Fujiyama A."/>
            <person name="Inagaki F."/>
            <person name="Takami H."/>
        </authorList>
    </citation>
    <scope>NUCLEOTIDE SEQUENCE</scope>
    <source>
        <strain evidence="4">Expedition CK06-06</strain>
    </source>
</reference>
<gene>
    <name evidence="4" type="ORF">S01H1_18391</name>
</gene>
<dbReference type="SUPFAM" id="SSF53613">
    <property type="entry name" value="Ribokinase-like"/>
    <property type="match status" value="1"/>
</dbReference>
<proteinExistence type="predicted"/>
<dbReference type="Gene3D" id="3.40.1190.20">
    <property type="match status" value="1"/>
</dbReference>
<dbReference type="Pfam" id="PF00294">
    <property type="entry name" value="PfkB"/>
    <property type="match status" value="1"/>
</dbReference>
<evidence type="ECO:0000256" key="1">
    <source>
        <dbReference type="ARBA" id="ARBA00022679"/>
    </source>
</evidence>
<dbReference type="EMBL" id="BARS01009831">
    <property type="protein sequence ID" value="GAF80185.1"/>
    <property type="molecule type" value="Genomic_DNA"/>
</dbReference>
<organism evidence="4">
    <name type="scientific">marine sediment metagenome</name>
    <dbReference type="NCBI Taxonomy" id="412755"/>
    <lineage>
        <taxon>unclassified sequences</taxon>
        <taxon>metagenomes</taxon>
        <taxon>ecological metagenomes</taxon>
    </lineage>
</organism>
<evidence type="ECO:0000313" key="4">
    <source>
        <dbReference type="EMBL" id="GAF80185.1"/>
    </source>
</evidence>
<evidence type="ECO:0000259" key="3">
    <source>
        <dbReference type="Pfam" id="PF00294"/>
    </source>
</evidence>
<keyword evidence="2" id="KW-0418">Kinase</keyword>
<dbReference type="PROSITE" id="PS00584">
    <property type="entry name" value="PFKB_KINASES_2"/>
    <property type="match status" value="1"/>
</dbReference>
<evidence type="ECO:0000256" key="2">
    <source>
        <dbReference type="ARBA" id="ARBA00022777"/>
    </source>
</evidence>
<comment type="caution">
    <text evidence="4">The sequence shown here is derived from an EMBL/GenBank/DDBJ whole genome shotgun (WGS) entry which is preliminary data.</text>
</comment>
<feature type="domain" description="Carbohydrate kinase PfkB" evidence="3">
    <location>
        <begin position="5"/>
        <end position="98"/>
    </location>
</feature>
<dbReference type="InterPro" id="IPR029056">
    <property type="entry name" value="Ribokinase-like"/>
</dbReference>
<dbReference type="InterPro" id="IPR011611">
    <property type="entry name" value="PfkB_dom"/>
</dbReference>
<dbReference type="AlphaFoldDB" id="X0TVN8"/>
<dbReference type="GO" id="GO:0016301">
    <property type="term" value="F:kinase activity"/>
    <property type="evidence" value="ECO:0007669"/>
    <property type="project" value="UniProtKB-KW"/>
</dbReference>
<accession>X0TVN8</accession>
<dbReference type="PANTHER" id="PTHR10584">
    <property type="entry name" value="SUGAR KINASE"/>
    <property type="match status" value="1"/>
</dbReference>
<keyword evidence="1" id="KW-0808">Transferase</keyword>
<dbReference type="PANTHER" id="PTHR10584:SF166">
    <property type="entry name" value="RIBOKINASE"/>
    <property type="match status" value="1"/>
</dbReference>
<name>X0TVN8_9ZZZZ</name>
<dbReference type="InterPro" id="IPR002173">
    <property type="entry name" value="Carboh/pur_kinase_PfkB_CS"/>
</dbReference>